<comment type="caution">
    <text evidence="3">The sequence shown here is derived from an EMBL/GenBank/DDBJ whole genome shotgun (WGS) entry which is preliminary data.</text>
</comment>
<feature type="domain" description="Ternary complex associated" evidence="2">
    <location>
        <begin position="56"/>
        <end position="524"/>
    </location>
</feature>
<keyword evidence="4" id="KW-1185">Reference proteome</keyword>
<protein>
    <recommendedName>
        <fullName evidence="2">Ternary complex associated domain-containing protein</fullName>
    </recommendedName>
</protein>
<dbReference type="Pfam" id="PF19974">
    <property type="entry name" value="TCAD9"/>
    <property type="match status" value="1"/>
</dbReference>
<dbReference type="InterPro" id="IPR045544">
    <property type="entry name" value="TCAD9"/>
</dbReference>
<dbReference type="RefSeq" id="WP_219690401.1">
    <property type="nucleotide sequence ID" value="NZ_WMBF01000244.1"/>
</dbReference>
<accession>A0ABS6YTR4</accession>
<proteinExistence type="predicted"/>
<evidence type="ECO:0000313" key="3">
    <source>
        <dbReference type="EMBL" id="MBW5423926.1"/>
    </source>
</evidence>
<dbReference type="EMBL" id="WMBF01000244">
    <property type="protein sequence ID" value="MBW5423926.1"/>
    <property type="molecule type" value="Genomic_DNA"/>
</dbReference>
<sequence>MTEPLRVTPAAGCGITAKEEWSAVKDALLGVVRHADPAAGDSVCRAEGKWPASVESVEVVKRLSGGRGGAQVLEIITRRDGNRQPAQQVAKLMDVGDAIKEWKGYRRLIATCDSNMFVAVTAVSQGVVEEREREARKSVVVYRHAMDWDHRAGVSMVALEDVVAAAVDGNASENDCAALVRQVLASLADSMYARAETQERQLAASFNRSLGFDLCLSVGRVEGRPGDLLLMDGNADAEDKEAPRIYSDDMAEESTATPGAKRSLAPGQTVRLSLTNLEVSDEDVTGTLVESAVHVRVKLMGSARTAASLKRIRQEQTNRRSVEVLGLVSAVRAQSWSAAMARAFGPEAFTETETAITYGETRIAHPVGRLESVLWGPADKRSFSPVHRDLNPRNIITLGTTPYLIDFATFDESGATLQDPAWLETCLVRDCLADRLTWDELVRQQRLLGFLVRMTAHWDGERVRAAAEQVAQALTADNPPLGRSLLLLWQVRGTLAETSLRTVLGDWRTHYPQHLVLAACKTLKWAENDDEVANPHRLRASCAVAGVASESLGPLGETFADWSPRDAALACEVLLAAGEADSPGAGDLLLAVSSRVEDTAVLARVAQGLRRLPSSALLEARQQLLQRHLTGPDAPAGKAQRPDPSTGQADDLSFTYIALEGHRLPPGAPCVQQGHGALSAASEDCVALVEREQQVVLLSDPGAGKTTVARELHLRLLSEDVVPGGSPLLPLWVSAVDAIEFLRRSKEPTTVHRFLRVANDLQKVLSDACLAALIAMGGVHVTVDDLDLVDSRERSQIMVYLARIARTAPSLRLLVCDRVRDYDPMVLRWPAVAVHKVREGPARDFLRTVLRKRDKHLWKSRFKNLEARLFRDVGAGALRDLAGKPQFLNMLVDEYAGTDVLPSNPGELVHRYLTRLLNDSASSVHVDDLIRLLGAIAKKLDASGALRRAAAEDALEKVATGHGRERLRELLATPCLDEIAGRVSFRDPLVQSYCGAVALQRYPEDRRKTVTDYVLRYGWREAAVLLVTDPETPEATTEAVVRAGAVASPWYGALLMQAAPASAAIEIIRDTFLREQKDVLRSSDSGIPAWKRSAYALAKYGDRAALEILRDTALASDVSTDAAEAALDGLVMMYRWFVPDASSYLQEVLTAFLDAPAERTPRDPRLVTRALRSIQVAELHSLVGLAWERIAADEPWEVHSQAWETVTQLGVRPDRSRTRAYADACGERLLGLDAALKETAATETTQTLDEERLRLLTHLATCGRLETLLAYRFRFGLADYRDWPQLIDRAATAQHSFQWHGAAAPTLLLTSDVLHGIGVAPEQWKKMLSLGDDSLTALAAHHLLAGNVDVDEACLRSIVSTGTSKALLIASAFVHSLPQQMHSILPALLAPYLDDLDTESLEAVAALVSATEHLHAETGRQLAWRVHRTLLAQNLDRAALHWPWSVTWRRALLPRAEIGDFLTARAEQSEQPGPAGQGSADGAADRELLTLLGSADVLLDAPAVKPVSLSQDARRELAALAKRTPASGVQGHKFVLLAASTGLYEELAFVQEAAFDPYNLSTVIRHSHGAHGSVEVSLAAHAITAVGYLSRLKAKDDPGYNAKEDMDEVRSMDLALIAQHPSLARARLISLGYWSVEPLRDALPTEDPILLAALGNIVHHWLPGSQQEADAQRSDIARWLLRATTEMPLTPQTRGTLTDLRLSIEDRLGRYVA</sequence>
<name>A0ABS6YTR4_9ACTN</name>
<gene>
    <name evidence="3" type="ORF">GKQ77_20555</name>
</gene>
<feature type="region of interest" description="Disordered" evidence="1">
    <location>
        <begin position="630"/>
        <end position="650"/>
    </location>
</feature>
<organism evidence="3 4">
    <name type="scientific">Streptomyces anatolicus</name>
    <dbReference type="NCBI Taxonomy" id="2675858"/>
    <lineage>
        <taxon>Bacteria</taxon>
        <taxon>Bacillati</taxon>
        <taxon>Actinomycetota</taxon>
        <taxon>Actinomycetes</taxon>
        <taxon>Kitasatosporales</taxon>
        <taxon>Streptomycetaceae</taxon>
        <taxon>Streptomyces</taxon>
    </lineage>
</organism>
<evidence type="ECO:0000259" key="2">
    <source>
        <dbReference type="Pfam" id="PF19974"/>
    </source>
</evidence>
<evidence type="ECO:0000313" key="4">
    <source>
        <dbReference type="Proteomes" id="UP001197114"/>
    </source>
</evidence>
<evidence type="ECO:0000256" key="1">
    <source>
        <dbReference type="SAM" id="MobiDB-lite"/>
    </source>
</evidence>
<reference evidence="3 4" key="1">
    <citation type="submission" date="2019-11" db="EMBL/GenBank/DDBJ databases">
        <authorList>
            <person name="Ay H."/>
        </authorList>
    </citation>
    <scope>NUCLEOTIDE SEQUENCE [LARGE SCALE GENOMIC DNA]</scope>
    <source>
        <strain evidence="3 4">BG9H</strain>
    </source>
</reference>
<dbReference type="Proteomes" id="UP001197114">
    <property type="component" value="Unassembled WGS sequence"/>
</dbReference>